<name>X0WZP7_9ZZZZ</name>
<dbReference type="SMART" id="SM00346">
    <property type="entry name" value="HTH_ICLR"/>
    <property type="match status" value="1"/>
</dbReference>
<accession>X0WZP7</accession>
<dbReference type="SUPFAM" id="SSF46785">
    <property type="entry name" value="Winged helix' DNA-binding domain"/>
    <property type="match status" value="1"/>
</dbReference>
<dbReference type="Pfam" id="PF01614">
    <property type="entry name" value="IclR_C"/>
    <property type="match status" value="1"/>
</dbReference>
<dbReference type="GO" id="GO:0003700">
    <property type="term" value="F:DNA-binding transcription factor activity"/>
    <property type="evidence" value="ECO:0007669"/>
    <property type="project" value="TreeGrafter"/>
</dbReference>
<evidence type="ECO:0000256" key="2">
    <source>
        <dbReference type="ARBA" id="ARBA00023125"/>
    </source>
</evidence>
<dbReference type="InterPro" id="IPR029016">
    <property type="entry name" value="GAF-like_dom_sf"/>
</dbReference>
<keyword evidence="1" id="KW-0805">Transcription regulation</keyword>
<dbReference type="SUPFAM" id="SSF55781">
    <property type="entry name" value="GAF domain-like"/>
    <property type="match status" value="1"/>
</dbReference>
<dbReference type="EMBL" id="BARS01040484">
    <property type="protein sequence ID" value="GAG36195.1"/>
    <property type="molecule type" value="Genomic_DNA"/>
</dbReference>
<feature type="domain" description="HTH iclR-type" evidence="4">
    <location>
        <begin position="9"/>
        <end position="71"/>
    </location>
</feature>
<dbReference type="Gene3D" id="1.10.10.10">
    <property type="entry name" value="Winged helix-like DNA-binding domain superfamily/Winged helix DNA-binding domain"/>
    <property type="match status" value="1"/>
</dbReference>
<comment type="caution">
    <text evidence="6">The sequence shown here is derived from an EMBL/GenBank/DDBJ whole genome shotgun (WGS) entry which is preliminary data.</text>
</comment>
<feature type="non-terminal residue" evidence="6">
    <location>
        <position position="137"/>
    </location>
</feature>
<keyword evidence="2" id="KW-0238">DNA-binding</keyword>
<proteinExistence type="predicted"/>
<dbReference type="InterPro" id="IPR036390">
    <property type="entry name" value="WH_DNA-bd_sf"/>
</dbReference>
<dbReference type="InterPro" id="IPR050707">
    <property type="entry name" value="HTH_MetabolicPath_Reg"/>
</dbReference>
<dbReference type="AlphaFoldDB" id="X0WZP7"/>
<evidence type="ECO:0000313" key="6">
    <source>
        <dbReference type="EMBL" id="GAG36195.1"/>
    </source>
</evidence>
<evidence type="ECO:0000259" key="5">
    <source>
        <dbReference type="PROSITE" id="PS51078"/>
    </source>
</evidence>
<dbReference type="PROSITE" id="PS51077">
    <property type="entry name" value="HTH_ICLR"/>
    <property type="match status" value="1"/>
</dbReference>
<gene>
    <name evidence="6" type="ORF">S01H1_61699</name>
</gene>
<organism evidence="6">
    <name type="scientific">marine sediment metagenome</name>
    <dbReference type="NCBI Taxonomy" id="412755"/>
    <lineage>
        <taxon>unclassified sequences</taxon>
        <taxon>metagenomes</taxon>
        <taxon>ecological metagenomes</taxon>
    </lineage>
</organism>
<sequence length="137" mass="15641">MMRKKSASAPAVDRALDVIELLAASDRDLALSEILKRVNIPRQSLIRILNTLCDRGVLDRAEQRGFYRLGMNLLYLGNRLQDKITLRAVAWPFMQELAEKTHKTIELSTLDRDQLILIEQIEGTEGVRLYSRVGSVY</sequence>
<dbReference type="GO" id="GO:0045892">
    <property type="term" value="P:negative regulation of DNA-templated transcription"/>
    <property type="evidence" value="ECO:0007669"/>
    <property type="project" value="TreeGrafter"/>
</dbReference>
<dbReference type="InterPro" id="IPR014757">
    <property type="entry name" value="Tscrpt_reg_IclR_C"/>
</dbReference>
<evidence type="ECO:0000259" key="4">
    <source>
        <dbReference type="PROSITE" id="PS51077"/>
    </source>
</evidence>
<dbReference type="GO" id="GO:0003677">
    <property type="term" value="F:DNA binding"/>
    <property type="evidence" value="ECO:0007669"/>
    <property type="project" value="UniProtKB-KW"/>
</dbReference>
<feature type="domain" description="IclR-ED" evidence="5">
    <location>
        <begin position="72"/>
        <end position="137"/>
    </location>
</feature>
<dbReference type="InterPro" id="IPR005471">
    <property type="entry name" value="Tscrpt_reg_IclR_N"/>
</dbReference>
<reference evidence="6" key="1">
    <citation type="journal article" date="2014" name="Front. Microbiol.">
        <title>High frequency of phylogenetically diverse reductive dehalogenase-homologous genes in deep subseafloor sedimentary metagenomes.</title>
        <authorList>
            <person name="Kawai M."/>
            <person name="Futagami T."/>
            <person name="Toyoda A."/>
            <person name="Takaki Y."/>
            <person name="Nishi S."/>
            <person name="Hori S."/>
            <person name="Arai W."/>
            <person name="Tsubouchi T."/>
            <person name="Morono Y."/>
            <person name="Uchiyama I."/>
            <person name="Ito T."/>
            <person name="Fujiyama A."/>
            <person name="Inagaki F."/>
            <person name="Takami H."/>
        </authorList>
    </citation>
    <scope>NUCLEOTIDE SEQUENCE</scope>
    <source>
        <strain evidence="6">Expedition CK06-06</strain>
    </source>
</reference>
<dbReference type="PROSITE" id="PS51078">
    <property type="entry name" value="ICLR_ED"/>
    <property type="match status" value="1"/>
</dbReference>
<evidence type="ECO:0000256" key="3">
    <source>
        <dbReference type="ARBA" id="ARBA00023163"/>
    </source>
</evidence>
<keyword evidence="3" id="KW-0804">Transcription</keyword>
<evidence type="ECO:0008006" key="7">
    <source>
        <dbReference type="Google" id="ProtNLM"/>
    </source>
</evidence>
<evidence type="ECO:0000256" key="1">
    <source>
        <dbReference type="ARBA" id="ARBA00023015"/>
    </source>
</evidence>
<dbReference type="Pfam" id="PF09339">
    <property type="entry name" value="HTH_IclR"/>
    <property type="match status" value="1"/>
</dbReference>
<dbReference type="InterPro" id="IPR036388">
    <property type="entry name" value="WH-like_DNA-bd_sf"/>
</dbReference>
<dbReference type="PANTHER" id="PTHR30136:SF35">
    <property type="entry name" value="HTH-TYPE TRANSCRIPTIONAL REGULATOR RV1719"/>
    <property type="match status" value="1"/>
</dbReference>
<protein>
    <recommendedName>
        <fullName evidence="7">HTH iclR-type domain-containing protein</fullName>
    </recommendedName>
</protein>
<dbReference type="PANTHER" id="PTHR30136">
    <property type="entry name" value="HELIX-TURN-HELIX TRANSCRIPTIONAL REGULATOR, ICLR FAMILY"/>
    <property type="match status" value="1"/>
</dbReference>
<dbReference type="Gene3D" id="3.30.450.40">
    <property type="match status" value="1"/>
</dbReference>